<proteinExistence type="predicted"/>
<keyword evidence="1" id="KW-0808">Transferase</keyword>
<evidence type="ECO:0000313" key="2">
    <source>
        <dbReference type="Proteomes" id="UP000829398"/>
    </source>
</evidence>
<gene>
    <name evidence="1" type="ORF">KPL71_003957</name>
</gene>
<keyword evidence="2" id="KW-1185">Reference proteome</keyword>
<reference evidence="2" key="1">
    <citation type="journal article" date="2023" name="Hortic. Res.">
        <title>A chromosome-level phased genome enabling allele-level studies in sweet orange: a case study on citrus Huanglongbing tolerance.</title>
        <authorList>
            <person name="Wu B."/>
            <person name="Yu Q."/>
            <person name="Deng Z."/>
            <person name="Duan Y."/>
            <person name="Luo F."/>
            <person name="Gmitter F. Jr."/>
        </authorList>
    </citation>
    <scope>NUCLEOTIDE SEQUENCE [LARGE SCALE GENOMIC DNA]</scope>
    <source>
        <strain evidence="2">cv. Valencia</strain>
    </source>
</reference>
<keyword evidence="1" id="KW-0695">RNA-directed DNA polymerase</keyword>
<dbReference type="EMBL" id="CM039171">
    <property type="protein sequence ID" value="KAH9792003.1"/>
    <property type="molecule type" value="Genomic_DNA"/>
</dbReference>
<keyword evidence="1" id="KW-0548">Nucleotidyltransferase</keyword>
<comment type="caution">
    <text evidence="1">The sequence shown here is derived from an EMBL/GenBank/DDBJ whole genome shotgun (WGS) entry which is preliminary data.</text>
</comment>
<accession>A0ACB8N1J2</accession>
<name>A0ACB8N1J2_CITSI</name>
<organism evidence="1 2">
    <name type="scientific">Citrus sinensis</name>
    <name type="common">Sweet orange</name>
    <name type="synonym">Citrus aurantium var. sinensis</name>
    <dbReference type="NCBI Taxonomy" id="2711"/>
    <lineage>
        <taxon>Eukaryota</taxon>
        <taxon>Viridiplantae</taxon>
        <taxon>Streptophyta</taxon>
        <taxon>Embryophyta</taxon>
        <taxon>Tracheophyta</taxon>
        <taxon>Spermatophyta</taxon>
        <taxon>Magnoliopsida</taxon>
        <taxon>eudicotyledons</taxon>
        <taxon>Gunneridae</taxon>
        <taxon>Pentapetalae</taxon>
        <taxon>rosids</taxon>
        <taxon>malvids</taxon>
        <taxon>Sapindales</taxon>
        <taxon>Rutaceae</taxon>
        <taxon>Aurantioideae</taxon>
        <taxon>Citrus</taxon>
    </lineage>
</organism>
<sequence>MEVDASMIFKIPIPKEQFDDEVLWHYDKKGEYSVKSGYQLALRMKFPDAPSGSESRSHYWSALWASNNLLPSSKNLWKRKVLQVPTCQRCRKSIESISHTLLECKATKSIWLQSPFKVPSFKDHSHDIFSILQRMANELRKADLELMVALCWAVWFSRNKFIFKGKKIATNILAAKAESVFDAF</sequence>
<dbReference type="Proteomes" id="UP000829398">
    <property type="component" value="Chromosome 2"/>
</dbReference>
<evidence type="ECO:0000313" key="1">
    <source>
        <dbReference type="EMBL" id="KAH9792003.1"/>
    </source>
</evidence>
<protein>
    <submittedName>
        <fullName evidence="1">Non-LTR reverse transcriptase</fullName>
    </submittedName>
</protein>